<organism evidence="1 2">
    <name type="scientific">Rhabditophanes sp. KR3021</name>
    <dbReference type="NCBI Taxonomy" id="114890"/>
    <lineage>
        <taxon>Eukaryota</taxon>
        <taxon>Metazoa</taxon>
        <taxon>Ecdysozoa</taxon>
        <taxon>Nematoda</taxon>
        <taxon>Chromadorea</taxon>
        <taxon>Rhabditida</taxon>
        <taxon>Tylenchina</taxon>
        <taxon>Panagrolaimomorpha</taxon>
        <taxon>Strongyloidoidea</taxon>
        <taxon>Alloionematidae</taxon>
        <taxon>Rhabditophanes</taxon>
    </lineage>
</organism>
<reference evidence="2" key="1">
    <citation type="submission" date="2016-11" db="UniProtKB">
        <authorList>
            <consortium name="WormBaseParasite"/>
        </authorList>
    </citation>
    <scope>IDENTIFICATION</scope>
    <source>
        <strain evidence="2">KR3021</strain>
    </source>
</reference>
<protein>
    <submittedName>
        <fullName evidence="2">PUA domain-containing protein</fullName>
    </submittedName>
</protein>
<dbReference type="Proteomes" id="UP000095286">
    <property type="component" value="Unplaced"/>
</dbReference>
<sequence length="153" mass="17655">MVIHTYAQVRQNIEWNVSDHCTFVYRTNGYFMGRIYFLPGKKTHLFSKMLNIASEKRIASNVVLGLDRVLRIRPVSIMDFGVYTTVMNDRVFPNGSYGPGVVLIIKKSERIDKTFEGDKSTMKLDLVESNLFNVQENHGLQRSLSTKEELRFS</sequence>
<accession>A0AC35TQ99</accession>
<dbReference type="WBParaSite" id="RSKR_0000287500.1">
    <property type="protein sequence ID" value="RSKR_0000287500.1"/>
    <property type="gene ID" value="RSKR_0000287500"/>
</dbReference>
<name>A0AC35TQ99_9BILA</name>
<evidence type="ECO:0000313" key="2">
    <source>
        <dbReference type="WBParaSite" id="RSKR_0000287500.1"/>
    </source>
</evidence>
<evidence type="ECO:0000313" key="1">
    <source>
        <dbReference type="Proteomes" id="UP000095286"/>
    </source>
</evidence>
<proteinExistence type="predicted"/>